<evidence type="ECO:0000313" key="9">
    <source>
        <dbReference type="EMBL" id="ERM92235.1"/>
    </source>
</evidence>
<dbReference type="InterPro" id="IPR017896">
    <property type="entry name" value="4Fe4S_Fe-S-bd"/>
</dbReference>
<dbReference type="PANTHER" id="PTHR43177:SF5">
    <property type="entry name" value="ANAEROBIC DIMETHYL SULFOXIDE REDUCTASE CHAIN B-RELATED"/>
    <property type="match status" value="1"/>
</dbReference>
<comment type="caution">
    <text evidence="9">The sequence shown here is derived from an EMBL/GenBank/DDBJ whole genome shotgun (WGS) entry which is preliminary data.</text>
</comment>
<dbReference type="RefSeq" id="WP_022587815.1">
    <property type="nucleotide sequence ID" value="NZ_AXDC01000013.1"/>
</dbReference>
<evidence type="ECO:0000313" key="10">
    <source>
        <dbReference type="Proteomes" id="UP000016856"/>
    </source>
</evidence>
<keyword evidence="5" id="KW-0249">Electron transport</keyword>
<evidence type="ECO:0000256" key="6">
    <source>
        <dbReference type="ARBA" id="ARBA00023004"/>
    </source>
</evidence>
<keyword evidence="1" id="KW-0813">Transport</keyword>
<dbReference type="CDD" id="cd10563">
    <property type="entry name" value="CooF_like"/>
    <property type="match status" value="1"/>
</dbReference>
<evidence type="ECO:0000256" key="5">
    <source>
        <dbReference type="ARBA" id="ARBA00022982"/>
    </source>
</evidence>
<dbReference type="SUPFAM" id="SSF54862">
    <property type="entry name" value="4Fe-4S ferredoxins"/>
    <property type="match status" value="1"/>
</dbReference>
<dbReference type="GO" id="GO:0046872">
    <property type="term" value="F:metal ion binding"/>
    <property type="evidence" value="ECO:0007669"/>
    <property type="project" value="UniProtKB-KW"/>
</dbReference>
<name>U5CH27_CALSX</name>
<dbReference type="Pfam" id="PF13247">
    <property type="entry name" value="Fer4_11"/>
    <property type="match status" value="1"/>
</dbReference>
<dbReference type="GO" id="GO:0051539">
    <property type="term" value="F:4 iron, 4 sulfur cluster binding"/>
    <property type="evidence" value="ECO:0007669"/>
    <property type="project" value="UniProtKB-KW"/>
</dbReference>
<dbReference type="PATRIC" id="fig|1388761.3.peg.1299"/>
<feature type="domain" description="4Fe-4S ferredoxin-type" evidence="8">
    <location>
        <begin position="4"/>
        <end position="33"/>
    </location>
</feature>
<keyword evidence="7" id="KW-0411">Iron-sulfur</keyword>
<evidence type="ECO:0000256" key="4">
    <source>
        <dbReference type="ARBA" id="ARBA00022737"/>
    </source>
</evidence>
<dbReference type="InterPro" id="IPR050954">
    <property type="entry name" value="ET_IronSulfur_Cluster-Binding"/>
</dbReference>
<dbReference type="AlphaFoldDB" id="U5CH27"/>
<sequence length="163" mass="18192">MMRREIFVRYERCVGCHSCELACAVSHTAARDLFVAIFRGDRSQKRLWVDQIDRIKAPAVCRQCEDAPCVSVCPTGAMHQREDTINVCNLQQCIGCWMCALACPFGAIGRNELEGKVIKCDRECLNEEGVPACVAACPTGALVYQTVEEFEAERRKEAITSLK</sequence>
<feature type="domain" description="4Fe-4S ferredoxin-type" evidence="8">
    <location>
        <begin position="83"/>
        <end position="113"/>
    </location>
</feature>
<dbReference type="PROSITE" id="PS00198">
    <property type="entry name" value="4FE4S_FER_1"/>
    <property type="match status" value="1"/>
</dbReference>
<evidence type="ECO:0000256" key="3">
    <source>
        <dbReference type="ARBA" id="ARBA00022723"/>
    </source>
</evidence>
<keyword evidence="4" id="KW-0677">Repeat</keyword>
<dbReference type="PANTHER" id="PTHR43177">
    <property type="entry name" value="PROTEIN NRFC"/>
    <property type="match status" value="1"/>
</dbReference>
<organism evidence="9 10">
    <name type="scientific">Caldanaerobacter subterraneus subsp. yonseiensis KB-1</name>
    <dbReference type="NCBI Taxonomy" id="1388761"/>
    <lineage>
        <taxon>Bacteria</taxon>
        <taxon>Bacillati</taxon>
        <taxon>Bacillota</taxon>
        <taxon>Clostridia</taxon>
        <taxon>Thermoanaerobacterales</taxon>
        <taxon>Thermoanaerobacteraceae</taxon>
        <taxon>Caldanaerobacter</taxon>
    </lineage>
</organism>
<accession>U5CH27</accession>
<evidence type="ECO:0000256" key="1">
    <source>
        <dbReference type="ARBA" id="ARBA00022448"/>
    </source>
</evidence>
<proteinExistence type="predicted"/>
<evidence type="ECO:0000256" key="2">
    <source>
        <dbReference type="ARBA" id="ARBA00022485"/>
    </source>
</evidence>
<gene>
    <name evidence="9" type="ORF">O163_06465</name>
</gene>
<keyword evidence="2" id="KW-0004">4Fe-4S</keyword>
<dbReference type="EMBL" id="AXDC01000013">
    <property type="protein sequence ID" value="ERM92235.1"/>
    <property type="molecule type" value="Genomic_DNA"/>
</dbReference>
<protein>
    <submittedName>
        <fullName evidence="9">4Fe-4S ferredoxin</fullName>
    </submittedName>
</protein>
<dbReference type="PROSITE" id="PS51379">
    <property type="entry name" value="4FE4S_FER_2"/>
    <property type="match status" value="2"/>
</dbReference>
<dbReference type="InterPro" id="IPR017900">
    <property type="entry name" value="4Fe4S_Fe_S_CS"/>
</dbReference>
<keyword evidence="6" id="KW-0408">Iron</keyword>
<reference evidence="9 10" key="1">
    <citation type="journal article" date="2013" name="Genome Announc.">
        <title>Draft Genome Sequence of an Anaerobic and Extremophilic Bacterium, Caldanaerobacter yonseiensis, Isolated from a Geothermal Hot Stream.</title>
        <authorList>
            <person name="Lee S.J."/>
            <person name="Lee Y.J."/>
            <person name="Park G.S."/>
            <person name="Kim B.C."/>
            <person name="Lee S.J."/>
            <person name="Shin J.H."/>
            <person name="Lee D.W."/>
        </authorList>
    </citation>
    <scope>NUCLEOTIDE SEQUENCE [LARGE SCALE GENOMIC DNA]</scope>
    <source>
        <strain evidence="9 10">KB-1</strain>
    </source>
</reference>
<dbReference type="Proteomes" id="UP000016856">
    <property type="component" value="Unassembled WGS sequence"/>
</dbReference>
<keyword evidence="3" id="KW-0479">Metal-binding</keyword>
<evidence type="ECO:0000259" key="8">
    <source>
        <dbReference type="PROSITE" id="PS51379"/>
    </source>
</evidence>
<evidence type="ECO:0000256" key="7">
    <source>
        <dbReference type="ARBA" id="ARBA00023014"/>
    </source>
</evidence>
<dbReference type="Gene3D" id="3.30.70.20">
    <property type="match status" value="2"/>
</dbReference>